<evidence type="ECO:0000259" key="1">
    <source>
        <dbReference type="PROSITE" id="PS51186"/>
    </source>
</evidence>
<keyword evidence="3" id="KW-1185">Reference proteome</keyword>
<reference evidence="2" key="1">
    <citation type="submission" date="2016-01" db="EMBL/GenBank/DDBJ databases">
        <authorList>
            <person name="Mcilroy J.S."/>
            <person name="Karst M S."/>
            <person name="Albertsen M."/>
        </authorList>
    </citation>
    <scope>NUCLEOTIDE SEQUENCE</scope>
    <source>
        <strain evidence="2">Cfx-K</strain>
    </source>
</reference>
<dbReference type="PROSITE" id="PS51186">
    <property type="entry name" value="GNAT"/>
    <property type="match status" value="1"/>
</dbReference>
<dbReference type="Proteomes" id="UP000215027">
    <property type="component" value="Chromosome I"/>
</dbReference>
<dbReference type="PANTHER" id="PTHR43328">
    <property type="entry name" value="ACETYLTRANSFERASE-RELATED"/>
    <property type="match status" value="1"/>
</dbReference>
<dbReference type="PANTHER" id="PTHR43328:SF1">
    <property type="entry name" value="N-ACETYLTRANSFERASE DOMAIN-CONTAINING PROTEIN"/>
    <property type="match status" value="1"/>
</dbReference>
<dbReference type="Pfam" id="PF13302">
    <property type="entry name" value="Acetyltransf_3"/>
    <property type="match status" value="1"/>
</dbReference>
<accession>A0A160T2B6</accession>
<dbReference type="InterPro" id="IPR000182">
    <property type="entry name" value="GNAT_dom"/>
</dbReference>
<evidence type="ECO:0000313" key="2">
    <source>
        <dbReference type="EMBL" id="CUS03359.2"/>
    </source>
</evidence>
<name>A0A160T2B6_9CHLR</name>
<dbReference type="AlphaFoldDB" id="A0A160T2B6"/>
<dbReference type="SUPFAM" id="SSF55729">
    <property type="entry name" value="Acyl-CoA N-acyltransferases (Nat)"/>
    <property type="match status" value="1"/>
</dbReference>
<gene>
    <name evidence="2" type="ORF">CFX0092_A1481</name>
</gene>
<dbReference type="InterPro" id="IPR016181">
    <property type="entry name" value="Acyl_CoA_acyltransferase"/>
</dbReference>
<proteinExistence type="predicted"/>
<dbReference type="GO" id="GO:0016747">
    <property type="term" value="F:acyltransferase activity, transferring groups other than amino-acyl groups"/>
    <property type="evidence" value="ECO:0007669"/>
    <property type="project" value="InterPro"/>
</dbReference>
<dbReference type="KEGG" id="pbf:CFX0092_A1481"/>
<protein>
    <submittedName>
        <fullName evidence="2">Acetyltransferase</fullName>
    </submittedName>
</protein>
<dbReference type="RefSeq" id="WP_197699914.1">
    <property type="nucleotide sequence ID" value="NZ_LN890655.1"/>
</dbReference>
<feature type="domain" description="N-acetyltransferase" evidence="1">
    <location>
        <begin position="7"/>
        <end position="162"/>
    </location>
</feature>
<evidence type="ECO:0000313" key="3">
    <source>
        <dbReference type="Proteomes" id="UP000215027"/>
    </source>
</evidence>
<organism evidence="2 3">
    <name type="scientific">Candidatus Promineifilum breve</name>
    <dbReference type="NCBI Taxonomy" id="1806508"/>
    <lineage>
        <taxon>Bacteria</taxon>
        <taxon>Bacillati</taxon>
        <taxon>Chloroflexota</taxon>
        <taxon>Ardenticatenia</taxon>
        <taxon>Candidatus Promineifilales</taxon>
        <taxon>Candidatus Promineifilaceae</taxon>
        <taxon>Candidatus Promineifilum</taxon>
    </lineage>
</organism>
<sequence length="164" mass="18147">MTPIPNLALRDVEPADLPIFFEQQRDPAGVHMAAFTMQNPDDRAAFDAHWAYILAETNVVFRTIVVDGQVAGSVLSYVGDIGPEVSYWLGREFWGRGIATAALDAFLEVQTTRPLFARAAADNAASLRVLQNCGFLITGQERGYAVARKQVIDEYVLELRETND</sequence>
<dbReference type="Gene3D" id="3.40.630.30">
    <property type="match status" value="1"/>
</dbReference>
<dbReference type="EMBL" id="LN890655">
    <property type="protein sequence ID" value="CUS03359.2"/>
    <property type="molecule type" value="Genomic_DNA"/>
</dbReference>